<proteinExistence type="predicted"/>
<reference evidence="6" key="1">
    <citation type="submission" date="2021-04" db="EMBL/GenBank/DDBJ databases">
        <authorList>
            <person name="Zhang D.-C."/>
        </authorList>
    </citation>
    <scope>NUCLEOTIDE SEQUENCE</scope>
    <source>
        <strain evidence="6">CGMCC 1.15697</strain>
    </source>
</reference>
<evidence type="ECO:0000256" key="4">
    <source>
        <dbReference type="ARBA" id="ARBA00023163"/>
    </source>
</evidence>
<dbReference type="InterPro" id="IPR014036">
    <property type="entry name" value="DeoR-like_C"/>
</dbReference>
<evidence type="ECO:0000313" key="6">
    <source>
        <dbReference type="EMBL" id="MBP5857755.1"/>
    </source>
</evidence>
<evidence type="ECO:0000256" key="3">
    <source>
        <dbReference type="ARBA" id="ARBA00023125"/>
    </source>
</evidence>
<dbReference type="PRINTS" id="PR00037">
    <property type="entry name" value="HTHLACR"/>
</dbReference>
<dbReference type="Gene3D" id="3.30.750.70">
    <property type="entry name" value="4-hydroxybutyrate coenzyme like domains"/>
    <property type="match status" value="1"/>
</dbReference>
<dbReference type="PANTHER" id="PTHR30363:SF4">
    <property type="entry name" value="GLYCEROL-3-PHOSPHATE REGULON REPRESSOR"/>
    <property type="match status" value="1"/>
</dbReference>
<sequence>MTGGSIGGVTERQAQIAERVRQHGFQTVAELAAHFAVTTQTIRRDINDLSDLGVLKRRHGGVELPSPETNLNYGERRILNGAAKEQLARTVARHVPTGASIAVSIGTTPEIAVRHLVRHRGLRLYTNNLMAALSACDAPGAEVHMPGGTIRLAARDVIGPEVEAFFARFKVDIGLYGVGGVDADGELLDFHEDEIRVREAIRRNCRASYLVLDSTKFGRAAHVRGGHITDADVIFCDAPPPTTIVAALEAAGRTLVLCRDEEVA</sequence>
<dbReference type="PROSITE" id="PS00894">
    <property type="entry name" value="HTH_DEOR_1"/>
    <property type="match status" value="1"/>
</dbReference>
<dbReference type="InterPro" id="IPR036388">
    <property type="entry name" value="WH-like_DNA-bd_sf"/>
</dbReference>
<dbReference type="GO" id="GO:0003700">
    <property type="term" value="F:DNA-binding transcription factor activity"/>
    <property type="evidence" value="ECO:0007669"/>
    <property type="project" value="InterPro"/>
</dbReference>
<evidence type="ECO:0000256" key="2">
    <source>
        <dbReference type="ARBA" id="ARBA00023015"/>
    </source>
</evidence>
<dbReference type="SMART" id="SM00420">
    <property type="entry name" value="HTH_DEOR"/>
    <property type="match status" value="1"/>
</dbReference>
<dbReference type="InterPro" id="IPR037171">
    <property type="entry name" value="NagB/RpiA_transferase-like"/>
</dbReference>
<dbReference type="SUPFAM" id="SSF100950">
    <property type="entry name" value="NagB/RpiA/CoA transferase-like"/>
    <property type="match status" value="1"/>
</dbReference>
<organism evidence="6 7">
    <name type="scientific">Marivibrio halodurans</name>
    <dbReference type="NCBI Taxonomy" id="2039722"/>
    <lineage>
        <taxon>Bacteria</taxon>
        <taxon>Pseudomonadati</taxon>
        <taxon>Pseudomonadota</taxon>
        <taxon>Alphaproteobacteria</taxon>
        <taxon>Rhodospirillales</taxon>
        <taxon>Rhodospirillaceae</taxon>
        <taxon>Marivibrio</taxon>
    </lineage>
</organism>
<dbReference type="Pfam" id="PF00455">
    <property type="entry name" value="DeoRC"/>
    <property type="match status" value="1"/>
</dbReference>
<dbReference type="InterPro" id="IPR018356">
    <property type="entry name" value="Tscrpt_reg_HTH_DeoR_CS"/>
</dbReference>
<dbReference type="Pfam" id="PF08220">
    <property type="entry name" value="HTH_DeoR"/>
    <property type="match status" value="1"/>
</dbReference>
<evidence type="ECO:0000313" key="7">
    <source>
        <dbReference type="Proteomes" id="UP000672602"/>
    </source>
</evidence>
<keyword evidence="7" id="KW-1185">Reference proteome</keyword>
<dbReference type="InterPro" id="IPR050313">
    <property type="entry name" value="Carb_Metab_HTH_regulators"/>
</dbReference>
<name>A0A8J7S0P8_9PROT</name>
<dbReference type="SMART" id="SM01134">
    <property type="entry name" value="DeoRC"/>
    <property type="match status" value="1"/>
</dbReference>
<protein>
    <submittedName>
        <fullName evidence="6">DeoR/GlpR transcriptional regulator</fullName>
    </submittedName>
</protein>
<gene>
    <name evidence="6" type="ORF">KAJ83_12110</name>
</gene>
<dbReference type="AlphaFoldDB" id="A0A8J7S0P8"/>
<dbReference type="PROSITE" id="PS51000">
    <property type="entry name" value="HTH_DEOR_2"/>
    <property type="match status" value="1"/>
</dbReference>
<keyword evidence="2" id="KW-0805">Transcription regulation</keyword>
<comment type="caution">
    <text evidence="6">The sequence shown here is derived from an EMBL/GenBank/DDBJ whole genome shotgun (WGS) entry which is preliminary data.</text>
</comment>
<dbReference type="Proteomes" id="UP000672602">
    <property type="component" value="Unassembled WGS sequence"/>
</dbReference>
<dbReference type="InterPro" id="IPR036390">
    <property type="entry name" value="WH_DNA-bd_sf"/>
</dbReference>
<dbReference type="SUPFAM" id="SSF46785">
    <property type="entry name" value="Winged helix' DNA-binding domain"/>
    <property type="match status" value="1"/>
</dbReference>
<dbReference type="Gene3D" id="1.10.10.10">
    <property type="entry name" value="Winged helix-like DNA-binding domain superfamily/Winged helix DNA-binding domain"/>
    <property type="match status" value="1"/>
</dbReference>
<accession>A0A8J7S0P8</accession>
<keyword evidence="4" id="KW-0804">Transcription</keyword>
<evidence type="ECO:0000256" key="1">
    <source>
        <dbReference type="ARBA" id="ARBA00022491"/>
    </source>
</evidence>
<dbReference type="PANTHER" id="PTHR30363">
    <property type="entry name" value="HTH-TYPE TRANSCRIPTIONAL REGULATOR SRLR-RELATED"/>
    <property type="match status" value="1"/>
</dbReference>
<evidence type="ECO:0000259" key="5">
    <source>
        <dbReference type="PROSITE" id="PS51000"/>
    </source>
</evidence>
<feature type="domain" description="HTH deoR-type" evidence="5">
    <location>
        <begin position="9"/>
        <end position="64"/>
    </location>
</feature>
<keyword evidence="1" id="KW-0678">Repressor</keyword>
<dbReference type="InterPro" id="IPR001034">
    <property type="entry name" value="DeoR_HTH"/>
</dbReference>
<keyword evidence="3" id="KW-0238">DNA-binding</keyword>
<dbReference type="RefSeq" id="WP_210682334.1">
    <property type="nucleotide sequence ID" value="NZ_JAGMWN010000005.1"/>
</dbReference>
<dbReference type="GO" id="GO:0003677">
    <property type="term" value="F:DNA binding"/>
    <property type="evidence" value="ECO:0007669"/>
    <property type="project" value="UniProtKB-KW"/>
</dbReference>
<dbReference type="EMBL" id="JAGMWN010000005">
    <property type="protein sequence ID" value="MBP5857755.1"/>
    <property type="molecule type" value="Genomic_DNA"/>
</dbReference>